<protein>
    <recommendedName>
        <fullName evidence="8">Probable cytosol aminopeptidase</fullName>
        <ecNumber evidence="8">3.4.11.1</ecNumber>
    </recommendedName>
    <alternativeName>
        <fullName evidence="8">Leucine aminopeptidase</fullName>
        <shortName evidence="8">LAP</shortName>
        <ecNumber evidence="8">3.4.11.10</ecNumber>
    </alternativeName>
    <alternativeName>
        <fullName evidence="8">Leucyl aminopeptidase</fullName>
    </alternativeName>
</protein>
<evidence type="ECO:0000256" key="7">
    <source>
        <dbReference type="ARBA" id="ARBA00023211"/>
    </source>
</evidence>
<comment type="subcellular location">
    <subcellularLocation>
        <location evidence="8">Cytoplasm</location>
    </subcellularLocation>
</comment>
<dbReference type="InterPro" id="IPR043472">
    <property type="entry name" value="Macro_dom-like"/>
</dbReference>
<dbReference type="Gene3D" id="3.40.630.10">
    <property type="entry name" value="Zn peptidases"/>
    <property type="match status" value="1"/>
</dbReference>
<dbReference type="GO" id="GO:0030145">
    <property type="term" value="F:manganese ion binding"/>
    <property type="evidence" value="ECO:0007669"/>
    <property type="project" value="UniProtKB-UniRule"/>
</dbReference>
<evidence type="ECO:0000259" key="9">
    <source>
        <dbReference type="PROSITE" id="PS00631"/>
    </source>
</evidence>
<organism evidence="10 11">
    <name type="scientific">Leucothrix arctica</name>
    <dbReference type="NCBI Taxonomy" id="1481894"/>
    <lineage>
        <taxon>Bacteria</taxon>
        <taxon>Pseudomonadati</taxon>
        <taxon>Pseudomonadota</taxon>
        <taxon>Gammaproteobacteria</taxon>
        <taxon>Thiotrichales</taxon>
        <taxon>Thiotrichaceae</taxon>
        <taxon>Leucothrix</taxon>
    </lineage>
</organism>
<feature type="binding site" evidence="8">
    <location>
        <position position="348"/>
    </location>
    <ligand>
        <name>Mn(2+)</name>
        <dbReference type="ChEBI" id="CHEBI:29035"/>
        <label>1</label>
    </ligand>
</feature>
<dbReference type="PANTHER" id="PTHR11963:SF23">
    <property type="entry name" value="CYTOSOL AMINOPEPTIDASE"/>
    <property type="match status" value="1"/>
</dbReference>
<dbReference type="EC" id="3.4.11.10" evidence="8"/>
<proteinExistence type="inferred from homology"/>
<dbReference type="InterPro" id="IPR011356">
    <property type="entry name" value="Leucine_aapep/pepB"/>
</dbReference>
<comment type="function">
    <text evidence="8">Presumably involved in the processing and regular turnover of intracellular proteins. Catalyzes the removal of unsubstituted N-terminal amino acids from various peptides.</text>
</comment>
<feature type="binding site" evidence="8">
    <location>
        <position position="348"/>
    </location>
    <ligand>
        <name>Mn(2+)</name>
        <dbReference type="ChEBI" id="CHEBI:29035"/>
        <label>2</label>
    </ligand>
</feature>
<dbReference type="Gene3D" id="3.40.220.10">
    <property type="entry name" value="Leucine Aminopeptidase, subunit E, domain 1"/>
    <property type="match status" value="1"/>
</dbReference>
<comment type="catalytic activity">
    <reaction evidence="1 8">
        <text>Release of an N-terminal amino acid, Xaa-|-Yaa-, in which Xaa is preferably Leu, but may be other amino acids including Pro although not Arg or Lys, and Yaa may be Pro. Amino acid amides and methyl esters are also readily hydrolyzed, but rates on arylamides are exceedingly low.</text>
        <dbReference type="EC" id="3.4.11.1"/>
    </reaction>
</comment>
<accession>A0A317CCA4</accession>
<evidence type="ECO:0000256" key="8">
    <source>
        <dbReference type="HAMAP-Rule" id="MF_00181"/>
    </source>
</evidence>
<dbReference type="PROSITE" id="PS00631">
    <property type="entry name" value="CYTOSOL_AP"/>
    <property type="match status" value="1"/>
</dbReference>
<dbReference type="GO" id="GO:0070006">
    <property type="term" value="F:metalloaminopeptidase activity"/>
    <property type="evidence" value="ECO:0007669"/>
    <property type="project" value="InterPro"/>
</dbReference>
<dbReference type="NCBIfam" id="NF002073">
    <property type="entry name" value="PRK00913.1-2"/>
    <property type="match status" value="1"/>
</dbReference>
<dbReference type="EMBL" id="QGKL01000042">
    <property type="protein sequence ID" value="PWQ93940.1"/>
    <property type="molecule type" value="Genomic_DNA"/>
</dbReference>
<dbReference type="GO" id="GO:0006508">
    <property type="term" value="P:proteolysis"/>
    <property type="evidence" value="ECO:0007669"/>
    <property type="project" value="UniProtKB-KW"/>
</dbReference>
<evidence type="ECO:0000313" key="10">
    <source>
        <dbReference type="EMBL" id="PWQ93940.1"/>
    </source>
</evidence>
<feature type="active site" evidence="8">
    <location>
        <position position="276"/>
    </location>
</feature>
<dbReference type="OrthoDB" id="9809354at2"/>
<dbReference type="SUPFAM" id="SSF53187">
    <property type="entry name" value="Zn-dependent exopeptidases"/>
    <property type="match status" value="1"/>
</dbReference>
<dbReference type="InterPro" id="IPR000819">
    <property type="entry name" value="Peptidase_M17_C"/>
</dbReference>
<dbReference type="NCBIfam" id="NF002074">
    <property type="entry name" value="PRK00913.1-4"/>
    <property type="match status" value="1"/>
</dbReference>
<evidence type="ECO:0000256" key="2">
    <source>
        <dbReference type="ARBA" id="ARBA00000967"/>
    </source>
</evidence>
<feature type="binding site" evidence="8">
    <location>
        <position position="269"/>
    </location>
    <ligand>
        <name>Mn(2+)</name>
        <dbReference type="ChEBI" id="CHEBI:29035"/>
        <label>2</label>
    </ligand>
</feature>
<dbReference type="HAMAP" id="MF_00181">
    <property type="entry name" value="Cytosol_peptidase_M17"/>
    <property type="match status" value="1"/>
</dbReference>
<name>A0A317CCA4_9GAMM</name>
<comment type="similarity">
    <text evidence="3 8">Belongs to the peptidase M17 family.</text>
</comment>
<keyword evidence="8" id="KW-0963">Cytoplasm</keyword>
<dbReference type="PANTHER" id="PTHR11963">
    <property type="entry name" value="LEUCINE AMINOPEPTIDASE-RELATED"/>
    <property type="match status" value="1"/>
</dbReference>
<keyword evidence="6 8" id="KW-0378">Hydrolase</keyword>
<evidence type="ECO:0000256" key="3">
    <source>
        <dbReference type="ARBA" id="ARBA00009528"/>
    </source>
</evidence>
<evidence type="ECO:0000256" key="6">
    <source>
        <dbReference type="ARBA" id="ARBA00022801"/>
    </source>
</evidence>
<dbReference type="InterPro" id="IPR023042">
    <property type="entry name" value="Peptidase_M17_leu_NH2_pept"/>
</dbReference>
<dbReference type="NCBIfam" id="NF002077">
    <property type="entry name" value="PRK00913.2-4"/>
    <property type="match status" value="1"/>
</dbReference>
<dbReference type="SUPFAM" id="SSF52949">
    <property type="entry name" value="Macro domain-like"/>
    <property type="match status" value="1"/>
</dbReference>
<dbReference type="AlphaFoldDB" id="A0A317CCA4"/>
<keyword evidence="7 8" id="KW-0464">Manganese</keyword>
<dbReference type="Proteomes" id="UP000245506">
    <property type="component" value="Unassembled WGS sequence"/>
</dbReference>
<keyword evidence="11" id="KW-1185">Reference proteome</keyword>
<evidence type="ECO:0000313" key="11">
    <source>
        <dbReference type="Proteomes" id="UP000245506"/>
    </source>
</evidence>
<dbReference type="InterPro" id="IPR008283">
    <property type="entry name" value="Peptidase_M17_N"/>
</dbReference>
<dbReference type="RefSeq" id="WP_109826426.1">
    <property type="nucleotide sequence ID" value="NZ_QGKL01000042.1"/>
</dbReference>
<feature type="active site" evidence="8">
    <location>
        <position position="350"/>
    </location>
</feature>
<comment type="cofactor">
    <cofactor evidence="8">
        <name>Mn(2+)</name>
        <dbReference type="ChEBI" id="CHEBI:29035"/>
    </cofactor>
    <text evidence="8">Binds 2 manganese ions per subunit.</text>
</comment>
<dbReference type="EC" id="3.4.11.1" evidence="8"/>
<feature type="binding site" evidence="8">
    <location>
        <position position="269"/>
    </location>
    <ligand>
        <name>Mn(2+)</name>
        <dbReference type="ChEBI" id="CHEBI:29035"/>
        <label>1</label>
    </ligand>
</feature>
<feature type="binding site" evidence="8">
    <location>
        <position position="264"/>
    </location>
    <ligand>
        <name>Mn(2+)</name>
        <dbReference type="ChEBI" id="CHEBI:29035"/>
        <label>2</label>
    </ligand>
</feature>
<evidence type="ECO:0000256" key="4">
    <source>
        <dbReference type="ARBA" id="ARBA00022438"/>
    </source>
</evidence>
<gene>
    <name evidence="8" type="primary">pepA</name>
    <name evidence="10" type="ORF">DKT75_20295</name>
</gene>
<reference evidence="10 11" key="1">
    <citation type="submission" date="2018-05" db="EMBL/GenBank/DDBJ databases">
        <title>Leucothrix arctica sp. nov., isolated from Arctic seawater.</title>
        <authorList>
            <person name="Choi A."/>
            <person name="Baek K."/>
        </authorList>
    </citation>
    <scope>NUCLEOTIDE SEQUENCE [LARGE SCALE GENOMIC DNA]</scope>
    <source>
        <strain evidence="10 11">IMCC9719</strain>
    </source>
</reference>
<dbReference type="PRINTS" id="PR00481">
    <property type="entry name" value="LAMNOPPTDASE"/>
</dbReference>
<keyword evidence="8" id="KW-0479">Metal-binding</keyword>
<comment type="catalytic activity">
    <reaction evidence="2 8">
        <text>Release of an N-terminal amino acid, preferentially leucine, but not glutamic or aspartic acids.</text>
        <dbReference type="EC" id="3.4.11.10"/>
    </reaction>
</comment>
<comment type="caution">
    <text evidence="10">The sequence shown here is derived from an EMBL/GenBank/DDBJ whole genome shotgun (WGS) entry which is preliminary data.</text>
</comment>
<feature type="binding site" evidence="8">
    <location>
        <position position="346"/>
    </location>
    <ligand>
        <name>Mn(2+)</name>
        <dbReference type="ChEBI" id="CHEBI:29035"/>
        <label>1</label>
    </ligand>
</feature>
<evidence type="ECO:0000256" key="1">
    <source>
        <dbReference type="ARBA" id="ARBA00000135"/>
    </source>
</evidence>
<dbReference type="CDD" id="cd00433">
    <property type="entry name" value="Peptidase_M17"/>
    <property type="match status" value="1"/>
</dbReference>
<dbReference type="Pfam" id="PF02789">
    <property type="entry name" value="Peptidase_M17_N"/>
    <property type="match status" value="1"/>
</dbReference>
<feature type="binding site" evidence="8">
    <location>
        <position position="287"/>
    </location>
    <ligand>
        <name>Mn(2+)</name>
        <dbReference type="ChEBI" id="CHEBI:29035"/>
        <label>2</label>
    </ligand>
</feature>
<dbReference type="Pfam" id="PF00883">
    <property type="entry name" value="Peptidase_M17"/>
    <property type="match status" value="1"/>
</dbReference>
<keyword evidence="5 8" id="KW-0645">Protease</keyword>
<keyword evidence="4 8" id="KW-0031">Aminopeptidase</keyword>
<evidence type="ECO:0000256" key="5">
    <source>
        <dbReference type="ARBA" id="ARBA00022670"/>
    </source>
</evidence>
<sequence length="488" mass="50922">MNYSVTSNLSAKDAAGDCLLIAIYKDKQLSAAAKSIDEASNGAISELLAFGDFTGKAEQVHTLYSVAGVTAKRVVLVGCGEQKAFDAFALKKCVSAAIAALPTDSITSATSFLGDDLASDSAAAVTQAILAVADKQYTFNIHKSEQSKPSLLVSMTIAFSGDVANTDTALTQATAMAHGSKLSRDLSNQPGNVCTPTYLAETALGMAKEFDALDVEILEEADMEKLGMGSFLSVGHGSDQPSKLVVFKYNGAGDDSAPVALVGKGVTFDTGGISIKPGANMDEMKFDMIGAASVTGTIQAIAEMKLPINVIGILAAAENMPSARATKPGDIVKSMSGKTIEVLNTDAEGRLVLCDALTYAGKYKPRLVIDIATLTGACIVALGHEICALLANDQSLADEIMVSGKSIGDQAWQLPMNDEYKKLLKSEHADIGNIGGRTAGTITAACFLSHFTEDYRWAHLDIAGTAWTGKAASGRPVPLLTQFLIDQA</sequence>
<feature type="domain" description="Cytosol aminopeptidase" evidence="9">
    <location>
        <begin position="344"/>
        <end position="351"/>
    </location>
</feature>
<dbReference type="GO" id="GO:0005737">
    <property type="term" value="C:cytoplasm"/>
    <property type="evidence" value="ECO:0007669"/>
    <property type="project" value="UniProtKB-SubCell"/>
</dbReference>